<dbReference type="RefSeq" id="WP_106428399.1">
    <property type="nucleotide sequence ID" value="NZ_CP011340.1"/>
</dbReference>
<feature type="transmembrane region" description="Helical" evidence="9">
    <location>
        <begin position="149"/>
        <end position="168"/>
    </location>
</feature>
<evidence type="ECO:0000313" key="10">
    <source>
        <dbReference type="EMBL" id="ALC19699.1"/>
    </source>
</evidence>
<evidence type="ECO:0000256" key="3">
    <source>
        <dbReference type="ARBA" id="ARBA00022475"/>
    </source>
</evidence>
<dbReference type="Gene3D" id="1.20.1250.20">
    <property type="entry name" value="MFS general substrate transporter like domains"/>
    <property type="match status" value="1"/>
</dbReference>
<evidence type="ECO:0000256" key="1">
    <source>
        <dbReference type="ARBA" id="ARBA00004651"/>
    </source>
</evidence>
<evidence type="ECO:0000256" key="4">
    <source>
        <dbReference type="ARBA" id="ARBA00022692"/>
    </source>
</evidence>
<reference evidence="10 11" key="1">
    <citation type="submission" date="2015-08" db="EMBL/GenBank/DDBJ databases">
        <title>Genome sequence of the pristinamycin over-producing bacterium Streptomyces pristinaespiralis HCCB10218.</title>
        <authorList>
            <person name="Tian J."/>
            <person name="Yang J."/>
            <person name="Li L."/>
            <person name="Ruan L."/>
            <person name="Wei W."/>
            <person name="Zheng G."/>
            <person name="Wei Z."/>
            <person name="Yang S."/>
            <person name="Ge M."/>
            <person name="Jiang W."/>
            <person name="Lu Y."/>
        </authorList>
    </citation>
    <scope>NUCLEOTIDE SEQUENCE [LARGE SCALE GENOMIC DNA]</scope>
    <source>
        <strain evidence="10 11">HCCB 10218</strain>
    </source>
</reference>
<evidence type="ECO:0000256" key="9">
    <source>
        <dbReference type="SAM" id="Phobius"/>
    </source>
</evidence>
<dbReference type="InterPro" id="IPR036259">
    <property type="entry name" value="MFS_trans_sf"/>
</dbReference>
<gene>
    <name evidence="10" type="ORF">SPRI_1393</name>
</gene>
<sequence>MKSIGPTRSSHSLSVTRRGAALIVLAGAQFVVTLSTSIVNVALPAVRDGVGLSDSGMSWVVNAYGLAFGALLLSGGRAGDLLGRRRVLLAGLALFAAASITAGLASTAWLLIGARTAQGIGAAAVAPAALALVMQLFPPGPGRGRALGVWGAVSGAGGAAGVLAGGLLTESLGWPWIFHVSGFGAACVCAAAATLLPATAPPAPAARRLDLAGTLAVTLGLVALVHGLTAARRSGWTDPLVLTSLTAATLLLLLFVVVERHHPASLIPPQLLTTGTVAPANLVMTLLGAVWVGLFFFLPLYQQQVLGAGPLEAGLSQLPLAAANMLGSSLAPRLAGRLGAHVTLAAALLTQASGLLWLSRVSAQGSFLADVLGPTLVIGLGLGVAFVQLTSAAVTGVDPADAGLAGGLVNTTRQIGGAIGLALLGTLAASTTAGAAPHLSRTEALTEGYRAAFLVSAGLIAAGAVLTPLLARRAARSATPAQEPAASHSTTPHSPATTRSTR</sequence>
<dbReference type="KEGG" id="spri:SPRI_1393"/>
<accession>A0A0M3QHG2</accession>
<dbReference type="Gene3D" id="1.20.1720.10">
    <property type="entry name" value="Multidrug resistance protein D"/>
    <property type="match status" value="1"/>
</dbReference>
<feature type="transmembrane region" description="Helical" evidence="9">
    <location>
        <begin position="209"/>
        <end position="228"/>
    </location>
</feature>
<dbReference type="GO" id="GO:0022857">
    <property type="term" value="F:transmembrane transporter activity"/>
    <property type="evidence" value="ECO:0007669"/>
    <property type="project" value="InterPro"/>
</dbReference>
<keyword evidence="3" id="KW-1003">Cell membrane</keyword>
<evidence type="ECO:0000256" key="5">
    <source>
        <dbReference type="ARBA" id="ARBA00022989"/>
    </source>
</evidence>
<dbReference type="OrthoDB" id="3870929at2"/>
<dbReference type="PANTHER" id="PTHR42718:SF46">
    <property type="entry name" value="BLR6921 PROTEIN"/>
    <property type="match status" value="1"/>
</dbReference>
<dbReference type="GeneID" id="97237539"/>
<feature type="transmembrane region" description="Helical" evidence="9">
    <location>
        <begin position="57"/>
        <end position="75"/>
    </location>
</feature>
<dbReference type="Proteomes" id="UP000060513">
    <property type="component" value="Chromosome"/>
</dbReference>
<feature type="transmembrane region" description="Helical" evidence="9">
    <location>
        <begin position="21"/>
        <end position="45"/>
    </location>
</feature>
<keyword evidence="6 9" id="KW-0472">Membrane</keyword>
<protein>
    <submittedName>
        <fullName evidence="10">MFS transporter</fullName>
    </submittedName>
</protein>
<dbReference type="PANTHER" id="PTHR42718">
    <property type="entry name" value="MAJOR FACILITATOR SUPERFAMILY MULTIDRUG TRANSPORTER MFSC"/>
    <property type="match status" value="1"/>
</dbReference>
<dbReference type="PROSITE" id="PS50850">
    <property type="entry name" value="MFS"/>
    <property type="match status" value="1"/>
</dbReference>
<keyword evidence="5 9" id="KW-1133">Transmembrane helix</keyword>
<dbReference type="PATRIC" id="fig|38300.4.peg.1485"/>
<evidence type="ECO:0000256" key="6">
    <source>
        <dbReference type="ARBA" id="ARBA00023136"/>
    </source>
</evidence>
<dbReference type="CDD" id="cd17321">
    <property type="entry name" value="MFS_MMR_MDR_like"/>
    <property type="match status" value="1"/>
</dbReference>
<organism evidence="10">
    <name type="scientific">Streptomyces pristinaespiralis</name>
    <dbReference type="NCBI Taxonomy" id="38300"/>
    <lineage>
        <taxon>Bacteria</taxon>
        <taxon>Bacillati</taxon>
        <taxon>Actinomycetota</taxon>
        <taxon>Actinomycetes</taxon>
        <taxon>Kitasatosporales</taxon>
        <taxon>Streptomycetaceae</taxon>
        <taxon>Streptomyces</taxon>
    </lineage>
</organism>
<dbReference type="GO" id="GO:0046677">
    <property type="term" value="P:response to antibiotic"/>
    <property type="evidence" value="ECO:0007669"/>
    <property type="project" value="UniProtKB-KW"/>
</dbReference>
<feature type="region of interest" description="Disordered" evidence="8">
    <location>
        <begin position="476"/>
        <end position="502"/>
    </location>
</feature>
<feature type="transmembrane region" description="Helical" evidence="9">
    <location>
        <begin position="118"/>
        <end position="137"/>
    </location>
</feature>
<keyword evidence="4 9" id="KW-0812">Transmembrane</keyword>
<proteinExistence type="predicted"/>
<dbReference type="SUPFAM" id="SSF103473">
    <property type="entry name" value="MFS general substrate transporter"/>
    <property type="match status" value="1"/>
</dbReference>
<feature type="transmembrane region" description="Helical" evidence="9">
    <location>
        <begin position="451"/>
        <end position="471"/>
    </location>
</feature>
<evidence type="ECO:0000313" key="11">
    <source>
        <dbReference type="Proteomes" id="UP000060513"/>
    </source>
</evidence>
<feature type="transmembrane region" description="Helical" evidence="9">
    <location>
        <begin position="371"/>
        <end position="395"/>
    </location>
</feature>
<feature type="transmembrane region" description="Helical" evidence="9">
    <location>
        <begin position="279"/>
        <end position="301"/>
    </location>
</feature>
<name>A0A0M3QHG2_STRPR</name>
<evidence type="ECO:0000256" key="7">
    <source>
        <dbReference type="ARBA" id="ARBA00023251"/>
    </source>
</evidence>
<dbReference type="InterPro" id="IPR020846">
    <property type="entry name" value="MFS_dom"/>
</dbReference>
<comment type="subcellular location">
    <subcellularLocation>
        <location evidence="1">Cell membrane</location>
        <topology evidence="1">Multi-pass membrane protein</topology>
    </subcellularLocation>
</comment>
<dbReference type="Pfam" id="PF07690">
    <property type="entry name" value="MFS_1"/>
    <property type="match status" value="1"/>
</dbReference>
<feature type="transmembrane region" description="Helical" evidence="9">
    <location>
        <begin position="87"/>
        <end position="112"/>
    </location>
</feature>
<evidence type="ECO:0000256" key="8">
    <source>
        <dbReference type="SAM" id="MobiDB-lite"/>
    </source>
</evidence>
<feature type="transmembrane region" description="Helical" evidence="9">
    <location>
        <begin position="174"/>
        <end position="197"/>
    </location>
</feature>
<feature type="transmembrane region" description="Helical" evidence="9">
    <location>
        <begin position="240"/>
        <end position="258"/>
    </location>
</feature>
<feature type="transmembrane region" description="Helical" evidence="9">
    <location>
        <begin position="415"/>
        <end position="439"/>
    </location>
</feature>
<dbReference type="GO" id="GO:0005886">
    <property type="term" value="C:plasma membrane"/>
    <property type="evidence" value="ECO:0007669"/>
    <property type="project" value="UniProtKB-SubCell"/>
</dbReference>
<evidence type="ECO:0000256" key="2">
    <source>
        <dbReference type="ARBA" id="ARBA00022448"/>
    </source>
</evidence>
<feature type="compositionally biased region" description="Low complexity" evidence="8">
    <location>
        <begin position="484"/>
        <end position="502"/>
    </location>
</feature>
<keyword evidence="7" id="KW-0046">Antibiotic resistance</keyword>
<keyword evidence="2" id="KW-0813">Transport</keyword>
<dbReference type="EMBL" id="CP011340">
    <property type="protein sequence ID" value="ALC19699.1"/>
    <property type="molecule type" value="Genomic_DNA"/>
</dbReference>
<dbReference type="InterPro" id="IPR011701">
    <property type="entry name" value="MFS"/>
</dbReference>
<dbReference type="AlphaFoldDB" id="A0A0M3QHG2"/>